<reference evidence="5 6" key="1">
    <citation type="submission" date="2019-02" db="EMBL/GenBank/DDBJ databases">
        <title>Genomic Encyclopedia of Type Strains, Phase IV (KMG-IV): sequencing the most valuable type-strain genomes for metagenomic binning, comparative biology and taxonomic classification.</title>
        <authorList>
            <person name="Goeker M."/>
        </authorList>
    </citation>
    <scope>NUCLEOTIDE SEQUENCE [LARGE SCALE GENOMIC DNA]</scope>
    <source>
        <strain evidence="5 6">K24</strain>
    </source>
</reference>
<dbReference type="PANTHER" id="PTHR30055:SF226">
    <property type="entry name" value="HTH-TYPE TRANSCRIPTIONAL REGULATOR PKSA"/>
    <property type="match status" value="1"/>
</dbReference>
<dbReference type="GO" id="GO:0000976">
    <property type="term" value="F:transcription cis-regulatory region binding"/>
    <property type="evidence" value="ECO:0007669"/>
    <property type="project" value="TreeGrafter"/>
</dbReference>
<keyword evidence="6" id="KW-1185">Reference proteome</keyword>
<dbReference type="Proteomes" id="UP000292445">
    <property type="component" value="Unassembled WGS sequence"/>
</dbReference>
<dbReference type="Gene3D" id="1.10.357.10">
    <property type="entry name" value="Tetracycline Repressor, domain 2"/>
    <property type="match status" value="1"/>
</dbReference>
<dbReference type="Pfam" id="PF00440">
    <property type="entry name" value="TetR_N"/>
    <property type="match status" value="1"/>
</dbReference>
<keyword evidence="1 2" id="KW-0238">DNA-binding</keyword>
<sequence length="223" mass="24975">MPRTKKDAPAPRGAGRPVDSQSVGRDRIIDCTVGLLKRRTPEELTILEIAAEAGVNRALVRYYFGDLRGLLHEVTEFLMRQLQDRMERALRQPGSLREQLKARLALRLEFMRQHPHFERLALAEIYHAPANEDGADAPTPIQRVTARGLEITAMLFPEGVPPAVDPRFVHLILIGVPAFVSTAQPLIETLFGTGPQAETMMDAYVDFVARMLEDQIRPARGSF</sequence>
<dbReference type="PANTHER" id="PTHR30055">
    <property type="entry name" value="HTH-TYPE TRANSCRIPTIONAL REGULATOR RUTR"/>
    <property type="match status" value="1"/>
</dbReference>
<name>A0A4Q7NKE6_9BURK</name>
<gene>
    <name evidence="5" type="ORF">EV675_1594</name>
</gene>
<evidence type="ECO:0000259" key="4">
    <source>
        <dbReference type="PROSITE" id="PS50977"/>
    </source>
</evidence>
<dbReference type="RefSeq" id="WP_242621357.1">
    <property type="nucleotide sequence ID" value="NZ_SGXC01000001.1"/>
</dbReference>
<evidence type="ECO:0000313" key="5">
    <source>
        <dbReference type="EMBL" id="RZS85565.1"/>
    </source>
</evidence>
<dbReference type="SUPFAM" id="SSF48498">
    <property type="entry name" value="Tetracyclin repressor-like, C-terminal domain"/>
    <property type="match status" value="1"/>
</dbReference>
<dbReference type="AlphaFoldDB" id="A0A4Q7NKE6"/>
<evidence type="ECO:0000256" key="1">
    <source>
        <dbReference type="ARBA" id="ARBA00023125"/>
    </source>
</evidence>
<dbReference type="InterPro" id="IPR009057">
    <property type="entry name" value="Homeodomain-like_sf"/>
</dbReference>
<feature type="DNA-binding region" description="H-T-H motif" evidence="2">
    <location>
        <begin position="45"/>
        <end position="64"/>
    </location>
</feature>
<protein>
    <submittedName>
        <fullName evidence="5">TetR family transcriptional regulator</fullName>
    </submittedName>
</protein>
<evidence type="ECO:0000313" key="6">
    <source>
        <dbReference type="Proteomes" id="UP000292445"/>
    </source>
</evidence>
<dbReference type="GO" id="GO:0003700">
    <property type="term" value="F:DNA-binding transcription factor activity"/>
    <property type="evidence" value="ECO:0007669"/>
    <property type="project" value="TreeGrafter"/>
</dbReference>
<dbReference type="EMBL" id="SGXC01000001">
    <property type="protein sequence ID" value="RZS85565.1"/>
    <property type="molecule type" value="Genomic_DNA"/>
</dbReference>
<feature type="region of interest" description="Disordered" evidence="3">
    <location>
        <begin position="1"/>
        <end position="21"/>
    </location>
</feature>
<accession>A0A4Q7NKE6</accession>
<feature type="domain" description="HTH tetR-type" evidence="4">
    <location>
        <begin position="22"/>
        <end position="82"/>
    </location>
</feature>
<organism evidence="5 6">
    <name type="scientific">Pigmentiphaga kullae</name>
    <dbReference type="NCBI Taxonomy" id="151784"/>
    <lineage>
        <taxon>Bacteria</taxon>
        <taxon>Pseudomonadati</taxon>
        <taxon>Pseudomonadota</taxon>
        <taxon>Betaproteobacteria</taxon>
        <taxon>Burkholderiales</taxon>
        <taxon>Alcaligenaceae</taxon>
        <taxon>Pigmentiphaga</taxon>
    </lineage>
</organism>
<dbReference type="InterPro" id="IPR036271">
    <property type="entry name" value="Tet_transcr_reg_TetR-rel_C_sf"/>
</dbReference>
<evidence type="ECO:0000256" key="2">
    <source>
        <dbReference type="PROSITE-ProRule" id="PRU00335"/>
    </source>
</evidence>
<dbReference type="PROSITE" id="PS50977">
    <property type="entry name" value="HTH_TETR_2"/>
    <property type="match status" value="1"/>
</dbReference>
<comment type="caution">
    <text evidence="5">The sequence shown here is derived from an EMBL/GenBank/DDBJ whole genome shotgun (WGS) entry which is preliminary data.</text>
</comment>
<dbReference type="InterPro" id="IPR050109">
    <property type="entry name" value="HTH-type_TetR-like_transc_reg"/>
</dbReference>
<dbReference type="InterPro" id="IPR001647">
    <property type="entry name" value="HTH_TetR"/>
</dbReference>
<dbReference type="SUPFAM" id="SSF46689">
    <property type="entry name" value="Homeodomain-like"/>
    <property type="match status" value="1"/>
</dbReference>
<proteinExistence type="predicted"/>
<evidence type="ECO:0000256" key="3">
    <source>
        <dbReference type="SAM" id="MobiDB-lite"/>
    </source>
</evidence>